<dbReference type="Proteomes" id="UP000070188">
    <property type="component" value="Unassembled WGS sequence"/>
</dbReference>
<dbReference type="STRING" id="1469144.LI90_3546"/>
<dbReference type="InterPro" id="IPR001387">
    <property type="entry name" value="Cro/C1-type_HTH"/>
</dbReference>
<dbReference type="InterPro" id="IPR010982">
    <property type="entry name" value="Lambda_DNA-bd_dom_sf"/>
</dbReference>
<dbReference type="Gene3D" id="1.10.260.40">
    <property type="entry name" value="lambda repressor-like DNA-binding domains"/>
    <property type="match status" value="1"/>
</dbReference>
<dbReference type="PATRIC" id="fig|1469144.10.peg.3805"/>
<dbReference type="Pfam" id="PF13560">
    <property type="entry name" value="HTH_31"/>
    <property type="match status" value="1"/>
</dbReference>
<dbReference type="Proteomes" id="UP000070659">
    <property type="component" value="Unassembled WGS sequence"/>
</dbReference>
<keyword evidence="5" id="KW-1185">Reference proteome</keyword>
<dbReference type="RefSeq" id="WP_066892043.1">
    <property type="nucleotide sequence ID" value="NZ_JYIJ01000017.1"/>
</dbReference>
<reference evidence="3 7" key="2">
    <citation type="submission" date="2015-02" db="EMBL/GenBank/DDBJ databases">
        <title>Physiological reanalysis, assessment of diazotrophy, and genome sequences of multiple isolates of Streptomyces thermoautotrophicus.</title>
        <authorList>
            <person name="MacKellar D.C."/>
            <person name="Lieber L."/>
            <person name="Norman J."/>
            <person name="Bolger A."/>
            <person name="Tobin C."/>
            <person name="Murray J.W."/>
            <person name="Prell J."/>
        </authorList>
    </citation>
    <scope>NUCLEOTIDE SEQUENCE [LARGE SCALE GENOMIC DNA]</scope>
    <source>
        <strain evidence="3 7">UBT1</strain>
    </source>
</reference>
<dbReference type="OrthoDB" id="4285266at2"/>
<evidence type="ECO:0000313" key="2">
    <source>
        <dbReference type="EMBL" id="KWX02503.1"/>
    </source>
</evidence>
<evidence type="ECO:0000313" key="5">
    <source>
        <dbReference type="Proteomes" id="UP000070188"/>
    </source>
</evidence>
<dbReference type="Pfam" id="PF19054">
    <property type="entry name" value="DUF5753"/>
    <property type="match status" value="1"/>
</dbReference>
<reference evidence="5" key="4">
    <citation type="submission" date="2015-04" db="EMBL/GenBank/DDBJ databases">
        <title>Physiological reanalysis, assessment of diazotrophy, and genome sequences of multiple isolates of Streptomyces thermoautotrophicus.</title>
        <authorList>
            <person name="MacKellar D.C."/>
            <person name="Lieber L."/>
            <person name="Norman J."/>
            <person name="Bolger A."/>
            <person name="Tobin C."/>
            <person name="Murray J.W."/>
            <person name="Chang R."/>
            <person name="Ford T."/>
            <person name="Nguyen P.Q."/>
            <person name="Woodward J."/>
            <person name="Permingeat H."/>
            <person name="Joshi N.S."/>
            <person name="Silver P.A."/>
            <person name="Usadel B."/>
            <person name="Rutherford A.W."/>
            <person name="Friesen M."/>
            <person name="Prell J."/>
        </authorList>
    </citation>
    <scope>NUCLEOTIDE SEQUENCE [LARGE SCALE GENOMIC DNA]</scope>
    <source>
        <strain evidence="5">H1</strain>
    </source>
</reference>
<dbReference type="Proteomes" id="UP000070598">
    <property type="component" value="Unassembled WGS sequence"/>
</dbReference>
<reference evidence="6" key="1">
    <citation type="submission" date="2015-02" db="EMBL/GenBank/DDBJ databases">
        <title>Physiological reanalysis, assessment of diazotrophy, and genome sequences of multiple isolates of Streptomyces thermoautotrophicus.</title>
        <authorList>
            <person name="MacKellar D.C."/>
            <person name="Lieber L."/>
            <person name="Norman J."/>
            <person name="Bolger A."/>
            <person name="Tobin C."/>
            <person name="Murray J.W."/>
            <person name="Friesen M."/>
            <person name="Prell J."/>
        </authorList>
    </citation>
    <scope>NUCLEOTIDE SEQUENCE [LARGE SCALE GENOMIC DNA]</scope>
    <source>
        <strain evidence="6">UBT1</strain>
    </source>
</reference>
<gene>
    <name evidence="2" type="ORF">LI90_3546</name>
    <name evidence="3" type="ORF">TH66_12255</name>
    <name evidence="4" type="ORF">TR74_18415</name>
</gene>
<accession>A0A132MXD5</accession>
<dbReference type="EMBL" id="JYIJ01000017">
    <property type="protein sequence ID" value="KWX03879.1"/>
    <property type="molecule type" value="Genomic_DNA"/>
</dbReference>
<dbReference type="SUPFAM" id="SSF47413">
    <property type="entry name" value="lambda repressor-like DNA-binding domains"/>
    <property type="match status" value="1"/>
</dbReference>
<evidence type="ECO:0000259" key="1">
    <source>
        <dbReference type="PROSITE" id="PS50943"/>
    </source>
</evidence>
<dbReference type="GO" id="GO:0003677">
    <property type="term" value="F:DNA binding"/>
    <property type="evidence" value="ECO:0007669"/>
    <property type="project" value="InterPro"/>
</dbReference>
<evidence type="ECO:0000313" key="6">
    <source>
        <dbReference type="Proteomes" id="UP000070598"/>
    </source>
</evidence>
<organism evidence="2 5">
    <name type="scientific">Carbonactinospora thermoautotrophica</name>
    <dbReference type="NCBI Taxonomy" id="1469144"/>
    <lineage>
        <taxon>Bacteria</taxon>
        <taxon>Bacillati</taxon>
        <taxon>Actinomycetota</taxon>
        <taxon>Actinomycetes</taxon>
        <taxon>Kitasatosporales</taxon>
        <taxon>Carbonactinosporaceae</taxon>
        <taxon>Carbonactinospora</taxon>
    </lineage>
</organism>
<evidence type="ECO:0000313" key="7">
    <source>
        <dbReference type="Proteomes" id="UP000070659"/>
    </source>
</evidence>
<evidence type="ECO:0000313" key="3">
    <source>
        <dbReference type="EMBL" id="KWX03879.1"/>
    </source>
</evidence>
<reference evidence="2" key="3">
    <citation type="submission" date="2015-04" db="EMBL/GenBank/DDBJ databases">
        <title>Physiological reanalysis, assessment of diazotrophy, and genome sequences of multiple isolates of Streptomyces thermoautotrophicus.</title>
        <authorList>
            <person name="MacKellar D.C."/>
            <person name="Lieber L."/>
            <person name="Norman J."/>
            <person name="Bolger A."/>
            <person name="Tobin C."/>
            <person name="Murray J.W."/>
            <person name="Woodward J."/>
            <person name="Friesen M."/>
            <person name="Prell J."/>
        </authorList>
    </citation>
    <scope>NUCLEOTIDE SEQUENCE [LARGE SCALE GENOMIC DNA]</scope>
    <source>
        <strain evidence="2">H1</strain>
    </source>
</reference>
<name>A0A132MXD5_9ACTN</name>
<dbReference type="SMART" id="SM00530">
    <property type="entry name" value="HTH_XRE"/>
    <property type="match status" value="1"/>
</dbReference>
<dbReference type="AlphaFoldDB" id="A0A132MXD5"/>
<feature type="domain" description="HTH cro/C1-type" evidence="1">
    <location>
        <begin position="22"/>
        <end position="82"/>
    </location>
</feature>
<comment type="caution">
    <text evidence="2">The sequence shown here is derived from an EMBL/GenBank/DDBJ whole genome shotgun (WGS) entry which is preliminary data.</text>
</comment>
<evidence type="ECO:0000313" key="4">
    <source>
        <dbReference type="EMBL" id="KWX07561.1"/>
    </source>
</evidence>
<dbReference type="InterPro" id="IPR043917">
    <property type="entry name" value="DUF5753"/>
</dbReference>
<protein>
    <recommendedName>
        <fullName evidence="1">HTH cro/C1-type domain-containing protein</fullName>
    </recommendedName>
</protein>
<sequence length="294" mass="33185">MSQDNGGSGSSTVRRWQLAETLRQLREEAGLTLDQAVERLRESPGRWSRAKLSRFENRVQTPKLREVEQLLDVYGVTDPKTRTLLLELAQTANERGWWLAYRRDLPDNFHPYLSMEVAAVALRQFETMLVPGLLQTPEYARALMNGITPGTAPDEIDRRVAARMARQQLLTRENPPQFHVILDQNVLERPVGRPLVMRHQIRRLVEASELPNITIQVVPKSVGAHPGMEGPFTILSLPEPIPDIGYTEGTGGSVYLERPDDVRVCTMRFAILTKLALSPVESVDLITEAAKDYE</sequence>
<dbReference type="EMBL" id="JYIK01001049">
    <property type="protein sequence ID" value="KWX07561.1"/>
    <property type="molecule type" value="Genomic_DNA"/>
</dbReference>
<dbReference type="EMBL" id="LAXD01000001">
    <property type="protein sequence ID" value="KWX02503.1"/>
    <property type="molecule type" value="Genomic_DNA"/>
</dbReference>
<dbReference type="CDD" id="cd00093">
    <property type="entry name" value="HTH_XRE"/>
    <property type="match status" value="1"/>
</dbReference>
<dbReference type="PROSITE" id="PS50943">
    <property type="entry name" value="HTH_CROC1"/>
    <property type="match status" value="1"/>
</dbReference>
<proteinExistence type="predicted"/>